<dbReference type="RefSeq" id="WP_185674953.1">
    <property type="nucleotide sequence ID" value="NZ_JACHVB010000020.1"/>
</dbReference>
<dbReference type="InterPro" id="IPR050659">
    <property type="entry name" value="Peptidase_M24B"/>
</dbReference>
<evidence type="ECO:0000313" key="8">
    <source>
        <dbReference type="Proteomes" id="UP000546464"/>
    </source>
</evidence>
<accession>A0A842HEG3</accession>
<keyword evidence="4" id="KW-0482">Metalloprotease</keyword>
<dbReference type="PROSITE" id="PS00491">
    <property type="entry name" value="PROLINE_PEPTIDASE"/>
    <property type="match status" value="1"/>
</dbReference>
<keyword evidence="8" id="KW-1185">Reference proteome</keyword>
<keyword evidence="1" id="KW-0645">Protease</keyword>
<dbReference type="Gene3D" id="3.90.230.10">
    <property type="entry name" value="Creatinase/methionine aminopeptidase superfamily"/>
    <property type="match status" value="1"/>
</dbReference>
<keyword evidence="7" id="KW-0031">Aminopeptidase</keyword>
<evidence type="ECO:0000259" key="6">
    <source>
        <dbReference type="Pfam" id="PF00557"/>
    </source>
</evidence>
<evidence type="ECO:0000256" key="5">
    <source>
        <dbReference type="RuleBase" id="RU000590"/>
    </source>
</evidence>
<dbReference type="EMBL" id="JACHVB010000020">
    <property type="protein sequence ID" value="MBC2593967.1"/>
    <property type="molecule type" value="Genomic_DNA"/>
</dbReference>
<dbReference type="InterPro" id="IPR000994">
    <property type="entry name" value="Pept_M24"/>
</dbReference>
<gene>
    <name evidence="7" type="ORF">H5P28_06800</name>
</gene>
<dbReference type="GO" id="GO:0046872">
    <property type="term" value="F:metal ion binding"/>
    <property type="evidence" value="ECO:0007669"/>
    <property type="project" value="UniProtKB-KW"/>
</dbReference>
<dbReference type="PANTHER" id="PTHR46112">
    <property type="entry name" value="AMINOPEPTIDASE"/>
    <property type="match status" value="1"/>
</dbReference>
<reference evidence="7 8" key="1">
    <citation type="submission" date="2020-07" db="EMBL/GenBank/DDBJ databases">
        <authorList>
            <person name="Feng X."/>
        </authorList>
    </citation>
    <scope>NUCLEOTIDE SEQUENCE [LARGE SCALE GENOMIC DNA]</scope>
    <source>
        <strain evidence="7 8">JCM31066</strain>
    </source>
</reference>
<dbReference type="InterPro" id="IPR001131">
    <property type="entry name" value="Peptidase_M24B_aminopep-P_CS"/>
</dbReference>
<evidence type="ECO:0000313" key="7">
    <source>
        <dbReference type="EMBL" id="MBC2593967.1"/>
    </source>
</evidence>
<dbReference type="AlphaFoldDB" id="A0A842HEG3"/>
<sequence length="377" mass="40931">MTATNAKLLYASTEESADALYFAGFFVPDPVILMQVGRTRMGVFSRLEYGRAEKQSSLDAILPYEDLIARAKKTYKVARPGPAEIIRLLAEDRGLKAFHVPENFPAGLALRLIKAGLDVQPVEGAFFPQRETKTAEEAEHVREGNRVAAVGIAAVQKALAASEIRGDELWLKGKRLTSERLRTLIQIACMEEGGLANHVIAAGGDQACDPHAVGEGPLKANELIIVDVFPRIMRTGYHGDMTRTFLKGKASAAQKKLVKTVRQAQQAALAAIKSGVNGKSVHAEVDRVFKQAGYVTGQSRGVWEGFIHSTGHGLGLEIHEAPRLSPVGDRLKRGVVVTVEPGLYYPGLGGCRIEDVVHVLDDGYDLLSEAPYEWEIA</sequence>
<evidence type="ECO:0000256" key="2">
    <source>
        <dbReference type="ARBA" id="ARBA00022723"/>
    </source>
</evidence>
<dbReference type="GO" id="GO:0006508">
    <property type="term" value="P:proteolysis"/>
    <property type="evidence" value="ECO:0007669"/>
    <property type="project" value="UniProtKB-KW"/>
</dbReference>
<comment type="caution">
    <text evidence="7">The sequence shown here is derived from an EMBL/GenBank/DDBJ whole genome shotgun (WGS) entry which is preliminary data.</text>
</comment>
<evidence type="ECO:0000256" key="3">
    <source>
        <dbReference type="ARBA" id="ARBA00022801"/>
    </source>
</evidence>
<dbReference type="PANTHER" id="PTHR46112:SF2">
    <property type="entry name" value="XAA-PRO AMINOPEPTIDASE P-RELATED"/>
    <property type="match status" value="1"/>
</dbReference>
<name>A0A842HEG3_9BACT</name>
<keyword evidence="3" id="KW-0378">Hydrolase</keyword>
<dbReference type="SUPFAM" id="SSF55920">
    <property type="entry name" value="Creatinase/aminopeptidase"/>
    <property type="match status" value="1"/>
</dbReference>
<proteinExistence type="inferred from homology"/>
<protein>
    <submittedName>
        <fullName evidence="7">Aminopeptidase P family protein</fullName>
    </submittedName>
</protein>
<dbReference type="GO" id="GO:0004177">
    <property type="term" value="F:aminopeptidase activity"/>
    <property type="evidence" value="ECO:0007669"/>
    <property type="project" value="UniProtKB-KW"/>
</dbReference>
<dbReference type="Proteomes" id="UP000546464">
    <property type="component" value="Unassembled WGS sequence"/>
</dbReference>
<comment type="similarity">
    <text evidence="5">Belongs to the peptidase M24B family.</text>
</comment>
<evidence type="ECO:0000256" key="4">
    <source>
        <dbReference type="ARBA" id="ARBA00023049"/>
    </source>
</evidence>
<dbReference type="InterPro" id="IPR036005">
    <property type="entry name" value="Creatinase/aminopeptidase-like"/>
</dbReference>
<dbReference type="GO" id="GO:0008237">
    <property type="term" value="F:metallopeptidase activity"/>
    <property type="evidence" value="ECO:0007669"/>
    <property type="project" value="UniProtKB-KW"/>
</dbReference>
<organism evidence="7 8">
    <name type="scientific">Ruficoccus amylovorans</name>
    <dbReference type="NCBI Taxonomy" id="1804625"/>
    <lineage>
        <taxon>Bacteria</taxon>
        <taxon>Pseudomonadati</taxon>
        <taxon>Verrucomicrobiota</taxon>
        <taxon>Opitutia</taxon>
        <taxon>Puniceicoccales</taxon>
        <taxon>Cerasicoccaceae</taxon>
        <taxon>Ruficoccus</taxon>
    </lineage>
</organism>
<feature type="domain" description="Peptidase M24" evidence="6">
    <location>
        <begin position="140"/>
        <end position="359"/>
    </location>
</feature>
<evidence type="ECO:0000256" key="1">
    <source>
        <dbReference type="ARBA" id="ARBA00022670"/>
    </source>
</evidence>
<keyword evidence="2 5" id="KW-0479">Metal-binding</keyword>
<dbReference type="Pfam" id="PF00557">
    <property type="entry name" value="Peptidase_M24"/>
    <property type="match status" value="1"/>
</dbReference>